<evidence type="ECO:0000313" key="2">
    <source>
        <dbReference type="Proteomes" id="UP000054783"/>
    </source>
</evidence>
<keyword evidence="2" id="KW-1185">Reference proteome</keyword>
<organism evidence="1 2">
    <name type="scientific">Trichinella patagoniensis</name>
    <dbReference type="NCBI Taxonomy" id="990121"/>
    <lineage>
        <taxon>Eukaryota</taxon>
        <taxon>Metazoa</taxon>
        <taxon>Ecdysozoa</taxon>
        <taxon>Nematoda</taxon>
        <taxon>Enoplea</taxon>
        <taxon>Dorylaimia</taxon>
        <taxon>Trichinellida</taxon>
        <taxon>Trichinellidae</taxon>
        <taxon>Trichinella</taxon>
    </lineage>
</organism>
<comment type="caution">
    <text evidence="1">The sequence shown here is derived from an EMBL/GenBank/DDBJ whole genome shotgun (WGS) entry which is preliminary data.</text>
</comment>
<dbReference type="Proteomes" id="UP000054783">
    <property type="component" value="Unassembled WGS sequence"/>
</dbReference>
<dbReference type="EMBL" id="JYDQ01003328">
    <property type="protein sequence ID" value="KRY02903.1"/>
    <property type="molecule type" value="Genomic_DNA"/>
</dbReference>
<sequence>MSRKREGFPLQDFQYVYDLLMVGGVIVADAC</sequence>
<gene>
    <name evidence="1" type="ORF">T12_2276</name>
</gene>
<reference evidence="1 2" key="1">
    <citation type="submission" date="2015-01" db="EMBL/GenBank/DDBJ databases">
        <title>Evolution of Trichinella species and genotypes.</title>
        <authorList>
            <person name="Korhonen P.K."/>
            <person name="Edoardo P."/>
            <person name="Giuseppe L.R."/>
            <person name="Gasser R.B."/>
        </authorList>
    </citation>
    <scope>NUCLEOTIDE SEQUENCE [LARGE SCALE GENOMIC DNA]</scope>
    <source>
        <strain evidence="1">ISS2496</strain>
    </source>
</reference>
<dbReference type="AlphaFoldDB" id="A0A0V0YRF0"/>
<accession>A0A0V0YRF0</accession>
<proteinExistence type="predicted"/>
<protein>
    <submittedName>
        <fullName evidence="1">Uncharacterized protein</fullName>
    </submittedName>
</protein>
<evidence type="ECO:0000313" key="1">
    <source>
        <dbReference type="EMBL" id="KRY02903.1"/>
    </source>
</evidence>
<name>A0A0V0YRF0_9BILA</name>